<dbReference type="GO" id="GO:0003724">
    <property type="term" value="F:RNA helicase activity"/>
    <property type="evidence" value="ECO:0007669"/>
    <property type="project" value="UniProtKB-EC"/>
</dbReference>
<comment type="catalytic activity">
    <reaction evidence="9">
        <text>ATP + H2O = ADP + phosphate + H(+)</text>
        <dbReference type="Rhea" id="RHEA:13065"/>
        <dbReference type="ChEBI" id="CHEBI:15377"/>
        <dbReference type="ChEBI" id="CHEBI:15378"/>
        <dbReference type="ChEBI" id="CHEBI:30616"/>
        <dbReference type="ChEBI" id="CHEBI:43474"/>
        <dbReference type="ChEBI" id="CHEBI:456216"/>
        <dbReference type="EC" id="3.6.4.13"/>
    </reaction>
</comment>
<dbReference type="InterPro" id="IPR001650">
    <property type="entry name" value="Helicase_C-like"/>
</dbReference>
<evidence type="ECO:0000256" key="1">
    <source>
        <dbReference type="ARBA" id="ARBA00012552"/>
    </source>
</evidence>
<evidence type="ECO:0000256" key="9">
    <source>
        <dbReference type="ARBA" id="ARBA00047984"/>
    </source>
</evidence>
<dbReference type="OrthoDB" id="9805696at2"/>
<dbReference type="CDD" id="cd12252">
    <property type="entry name" value="RRM_DbpA"/>
    <property type="match status" value="1"/>
</dbReference>
<evidence type="ECO:0000256" key="13">
    <source>
        <dbReference type="SAM" id="MobiDB-lite"/>
    </source>
</evidence>
<name>A0A4R2SFI7_9BACL</name>
<dbReference type="InterPro" id="IPR050547">
    <property type="entry name" value="DEAD_box_RNA_helicases"/>
</dbReference>
<evidence type="ECO:0000256" key="4">
    <source>
        <dbReference type="ARBA" id="ARBA00022801"/>
    </source>
</evidence>
<dbReference type="CDD" id="cd00268">
    <property type="entry name" value="DEADc"/>
    <property type="match status" value="1"/>
</dbReference>
<evidence type="ECO:0000256" key="11">
    <source>
        <dbReference type="PROSITE-ProRule" id="PRU00552"/>
    </source>
</evidence>
<dbReference type="Pfam" id="PF25399">
    <property type="entry name" value="DeaD_dimer"/>
    <property type="match status" value="1"/>
</dbReference>
<keyword evidence="4 12" id="KW-0378">Hydrolase</keyword>
<dbReference type="EC" id="3.6.4.13" evidence="1"/>
<dbReference type="GO" id="GO:0033592">
    <property type="term" value="F:RNA strand annealing activity"/>
    <property type="evidence" value="ECO:0007669"/>
    <property type="project" value="TreeGrafter"/>
</dbReference>
<dbReference type="PROSITE" id="PS51194">
    <property type="entry name" value="HELICASE_CTER"/>
    <property type="match status" value="1"/>
</dbReference>
<dbReference type="GO" id="GO:0005829">
    <property type="term" value="C:cytosol"/>
    <property type="evidence" value="ECO:0007669"/>
    <property type="project" value="TreeGrafter"/>
</dbReference>
<feature type="short sequence motif" description="Q motif" evidence="11">
    <location>
        <begin position="3"/>
        <end position="31"/>
    </location>
</feature>
<evidence type="ECO:0000256" key="8">
    <source>
        <dbReference type="ARBA" id="ARBA00038437"/>
    </source>
</evidence>
<dbReference type="InterPro" id="IPR014014">
    <property type="entry name" value="RNA_helicase_DEAD_Q_motif"/>
</dbReference>
<keyword evidence="7" id="KW-0346">Stress response</keyword>
<dbReference type="InterPro" id="IPR057325">
    <property type="entry name" value="DeaD_dimer"/>
</dbReference>
<proteinExistence type="inferred from homology"/>
<feature type="domain" description="Helicase ATP-binding" evidence="14">
    <location>
        <begin position="34"/>
        <end position="204"/>
    </location>
</feature>
<dbReference type="Pfam" id="PF00271">
    <property type="entry name" value="Helicase_C"/>
    <property type="match status" value="1"/>
</dbReference>
<dbReference type="Pfam" id="PF00270">
    <property type="entry name" value="DEAD"/>
    <property type="match status" value="1"/>
</dbReference>
<evidence type="ECO:0000259" key="14">
    <source>
        <dbReference type="PROSITE" id="PS51192"/>
    </source>
</evidence>
<evidence type="ECO:0000256" key="12">
    <source>
        <dbReference type="RuleBase" id="RU000492"/>
    </source>
</evidence>
<accession>A0A4R2SFI7</accession>
<dbReference type="InterPro" id="IPR011545">
    <property type="entry name" value="DEAD/DEAH_box_helicase_dom"/>
</dbReference>
<comment type="similarity">
    <text evidence="8 12">Belongs to the DEAD box helicase family.</text>
</comment>
<evidence type="ECO:0000256" key="2">
    <source>
        <dbReference type="ARBA" id="ARBA00022490"/>
    </source>
</evidence>
<reference evidence="17 18" key="1">
    <citation type="submission" date="2019-03" db="EMBL/GenBank/DDBJ databases">
        <title>Genomic Encyclopedia of Type Strains, Phase IV (KMG-IV): sequencing the most valuable type-strain genomes for metagenomic binning, comparative biology and taxonomic classification.</title>
        <authorList>
            <person name="Goeker M."/>
        </authorList>
    </citation>
    <scope>NUCLEOTIDE SEQUENCE [LARGE SCALE GENOMIC DNA]</scope>
    <source>
        <strain evidence="17 18">DSM 46831</strain>
    </source>
</reference>
<keyword evidence="18" id="KW-1185">Reference proteome</keyword>
<dbReference type="InterPro" id="IPR044742">
    <property type="entry name" value="DEAD/DEAH_RhlB"/>
</dbReference>
<dbReference type="CDD" id="cd18787">
    <property type="entry name" value="SF2_C_DEAD"/>
    <property type="match status" value="1"/>
</dbReference>
<dbReference type="Proteomes" id="UP000294746">
    <property type="component" value="Unassembled WGS sequence"/>
</dbReference>
<keyword evidence="2" id="KW-0963">Cytoplasm</keyword>
<evidence type="ECO:0000256" key="3">
    <source>
        <dbReference type="ARBA" id="ARBA00022741"/>
    </source>
</evidence>
<dbReference type="SMART" id="SM00490">
    <property type="entry name" value="HELICc"/>
    <property type="match status" value="1"/>
</dbReference>
<dbReference type="FunFam" id="3.40.50.300:FF:000108">
    <property type="entry name" value="ATP-dependent RNA helicase RhlE"/>
    <property type="match status" value="1"/>
</dbReference>
<evidence type="ECO:0000256" key="6">
    <source>
        <dbReference type="ARBA" id="ARBA00022840"/>
    </source>
</evidence>
<dbReference type="Gene3D" id="3.30.70.330">
    <property type="match status" value="1"/>
</dbReference>
<dbReference type="PROSITE" id="PS51192">
    <property type="entry name" value="HELICASE_ATP_BIND_1"/>
    <property type="match status" value="1"/>
</dbReference>
<keyword evidence="3 12" id="KW-0547">Nucleotide-binding</keyword>
<dbReference type="EMBL" id="SLXV01000004">
    <property type="protein sequence ID" value="TCP70060.1"/>
    <property type="molecule type" value="Genomic_DNA"/>
</dbReference>
<dbReference type="AlphaFoldDB" id="A0A4R2SFI7"/>
<keyword evidence="5 12" id="KW-0347">Helicase</keyword>
<dbReference type="GO" id="GO:0005840">
    <property type="term" value="C:ribosome"/>
    <property type="evidence" value="ECO:0007669"/>
    <property type="project" value="TreeGrafter"/>
</dbReference>
<evidence type="ECO:0000259" key="16">
    <source>
        <dbReference type="PROSITE" id="PS51195"/>
    </source>
</evidence>
<sequence>MTKSFDEFGLQPDILKGIYDIGFEEPSPIQIECIPAVLRGEDVIGQAQTGTGKTAAFGIPILDRIQTQVNQVQSIIITPTRELAIQVSEELRRLGRPGRIKTLPIYGGQSIGRQVKALEQGVHVVIGTPGRLLDHLRRGTLKVDAIEVIVLDEADEMLDMGFIEDIESVLRFVPTDRQLLLFSATMPPAIRQLANKYMRKPRYITINRGDVSVPMIKQVYYRVLENHKIDALCRILDSEEVNLGIVFCRTKKGVDELAEALQARGYLSGGLHGDLQQYQRDRVMSAFRNSEIELLVATDVAARGIDVGSVTHVINFDIPQDVESYVHRIGRTGRAGRAGVALTLVTPREMKQLRTIEEETGNRLKSKELPTLEEIATKQQQTWMTQIGEVIQAETDLSLFEEMLGQLSEKYSAEKVAAAALYLSFSERFSKGPDAGYNFGETGASPGMVRFFINVGRNVNMRPQELAQAIADHAGIALRQVGRINIYDRFSFVEVPEDVAPFVYEALRQSKINGARVNMEPARPRTSTPPSERTARTAPPRG</sequence>
<dbReference type="InterPro" id="IPR014001">
    <property type="entry name" value="Helicase_ATP-bd"/>
</dbReference>
<dbReference type="GO" id="GO:0016787">
    <property type="term" value="F:hydrolase activity"/>
    <property type="evidence" value="ECO:0007669"/>
    <property type="project" value="UniProtKB-KW"/>
</dbReference>
<feature type="domain" description="Helicase C-terminal" evidence="15">
    <location>
        <begin position="228"/>
        <end position="377"/>
    </location>
</feature>
<evidence type="ECO:0000313" key="17">
    <source>
        <dbReference type="EMBL" id="TCP70060.1"/>
    </source>
</evidence>
<dbReference type="PROSITE" id="PS00039">
    <property type="entry name" value="DEAD_ATP_HELICASE"/>
    <property type="match status" value="1"/>
</dbReference>
<feature type="region of interest" description="Disordered" evidence="13">
    <location>
        <begin position="515"/>
        <end position="542"/>
    </location>
</feature>
<gene>
    <name evidence="17" type="ORF">EDD57_10439</name>
</gene>
<protein>
    <recommendedName>
        <fullName evidence="10">ATP-dependent RNA helicase CshA</fullName>
        <ecNumber evidence="1">3.6.4.13</ecNumber>
    </recommendedName>
</protein>
<dbReference type="RefSeq" id="WP_131847852.1">
    <property type="nucleotide sequence ID" value="NZ_SLXV01000004.1"/>
</dbReference>
<feature type="domain" description="DEAD-box RNA helicase Q" evidence="16">
    <location>
        <begin position="3"/>
        <end position="31"/>
    </location>
</feature>
<evidence type="ECO:0000259" key="15">
    <source>
        <dbReference type="PROSITE" id="PS51194"/>
    </source>
</evidence>
<evidence type="ECO:0000313" key="18">
    <source>
        <dbReference type="Proteomes" id="UP000294746"/>
    </source>
</evidence>
<dbReference type="PANTHER" id="PTHR47963">
    <property type="entry name" value="DEAD-BOX ATP-DEPENDENT RNA HELICASE 47, MITOCHONDRIAL"/>
    <property type="match status" value="1"/>
</dbReference>
<organism evidence="17 18">
    <name type="scientific">Baia soyae</name>
    <dbReference type="NCBI Taxonomy" id="1544746"/>
    <lineage>
        <taxon>Bacteria</taxon>
        <taxon>Bacillati</taxon>
        <taxon>Bacillota</taxon>
        <taxon>Bacilli</taxon>
        <taxon>Bacillales</taxon>
        <taxon>Thermoactinomycetaceae</taxon>
        <taxon>Baia</taxon>
    </lineage>
</organism>
<evidence type="ECO:0000256" key="10">
    <source>
        <dbReference type="ARBA" id="ARBA00067932"/>
    </source>
</evidence>
<comment type="caution">
    <text evidence="17">The sequence shown here is derived from an EMBL/GenBank/DDBJ whole genome shotgun (WGS) entry which is preliminary data.</text>
</comment>
<dbReference type="GO" id="GO:0005524">
    <property type="term" value="F:ATP binding"/>
    <property type="evidence" value="ECO:0007669"/>
    <property type="project" value="UniProtKB-KW"/>
</dbReference>
<dbReference type="PROSITE" id="PS51195">
    <property type="entry name" value="Q_MOTIF"/>
    <property type="match status" value="1"/>
</dbReference>
<dbReference type="InterPro" id="IPR000629">
    <property type="entry name" value="RNA-helicase_DEAD-box_CS"/>
</dbReference>
<evidence type="ECO:0000256" key="5">
    <source>
        <dbReference type="ARBA" id="ARBA00022806"/>
    </source>
</evidence>
<keyword evidence="6 12" id="KW-0067">ATP-binding</keyword>
<dbReference type="SMART" id="SM00487">
    <property type="entry name" value="DEXDc"/>
    <property type="match status" value="1"/>
</dbReference>
<dbReference type="PANTHER" id="PTHR47963:SF8">
    <property type="entry name" value="ATP-DEPENDENT RNA HELICASE DEAD"/>
    <property type="match status" value="1"/>
</dbReference>
<dbReference type="InterPro" id="IPR005580">
    <property type="entry name" value="DbpA/CsdA_RNA-bd_dom"/>
</dbReference>
<dbReference type="InterPro" id="IPR027417">
    <property type="entry name" value="P-loop_NTPase"/>
</dbReference>
<dbReference type="SUPFAM" id="SSF52540">
    <property type="entry name" value="P-loop containing nucleoside triphosphate hydrolases"/>
    <property type="match status" value="1"/>
</dbReference>
<evidence type="ECO:0000256" key="7">
    <source>
        <dbReference type="ARBA" id="ARBA00023016"/>
    </source>
</evidence>
<dbReference type="Pfam" id="PF03880">
    <property type="entry name" value="DbpA"/>
    <property type="match status" value="1"/>
</dbReference>
<dbReference type="InterPro" id="IPR012677">
    <property type="entry name" value="Nucleotide-bd_a/b_plait_sf"/>
</dbReference>
<dbReference type="GO" id="GO:0009409">
    <property type="term" value="P:response to cold"/>
    <property type="evidence" value="ECO:0007669"/>
    <property type="project" value="TreeGrafter"/>
</dbReference>
<dbReference type="Gene3D" id="3.40.50.300">
    <property type="entry name" value="P-loop containing nucleotide triphosphate hydrolases"/>
    <property type="match status" value="2"/>
</dbReference>